<dbReference type="InterPro" id="IPR052916">
    <property type="entry name" value="Type-I_RE_MTase_Subunit"/>
</dbReference>
<dbReference type="GO" id="GO:0003677">
    <property type="term" value="F:DNA binding"/>
    <property type="evidence" value="ECO:0007669"/>
    <property type="project" value="InterPro"/>
</dbReference>
<keyword evidence="3" id="KW-0808">Transferase</keyword>
<dbReference type="InterPro" id="IPR003356">
    <property type="entry name" value="DNA_methylase_A-5"/>
</dbReference>
<accession>A0AA37BJJ4</accession>
<gene>
    <name evidence="3" type="ORF">GCM10010126_44820</name>
</gene>
<reference evidence="3" key="2">
    <citation type="submission" date="2022-09" db="EMBL/GenBank/DDBJ databases">
        <authorList>
            <person name="Sun Q."/>
            <person name="Ohkuma M."/>
        </authorList>
    </citation>
    <scope>NUCLEOTIDE SEQUENCE</scope>
    <source>
        <strain evidence="3">JCM 3093</strain>
    </source>
</reference>
<dbReference type="GO" id="GO:0008170">
    <property type="term" value="F:N-methyltransferase activity"/>
    <property type="evidence" value="ECO:0007669"/>
    <property type="project" value="InterPro"/>
</dbReference>
<dbReference type="Gene3D" id="3.40.50.150">
    <property type="entry name" value="Vaccinia Virus protein VP39"/>
    <property type="match status" value="1"/>
</dbReference>
<reference evidence="3" key="1">
    <citation type="journal article" date="2014" name="Int. J. Syst. Evol. Microbiol.">
        <title>Complete genome sequence of Corynebacterium casei LMG S-19264T (=DSM 44701T), isolated from a smear-ripened cheese.</title>
        <authorList>
            <consortium name="US DOE Joint Genome Institute (JGI-PGF)"/>
            <person name="Walter F."/>
            <person name="Albersmeier A."/>
            <person name="Kalinowski J."/>
            <person name="Ruckert C."/>
        </authorList>
    </citation>
    <scope>NUCLEOTIDE SEQUENCE</scope>
    <source>
        <strain evidence="3">JCM 3093</strain>
    </source>
</reference>
<dbReference type="SUPFAM" id="SSF53335">
    <property type="entry name" value="S-adenosyl-L-methionine-dependent methyltransferases"/>
    <property type="match status" value="1"/>
</dbReference>
<evidence type="ECO:0000259" key="2">
    <source>
        <dbReference type="Pfam" id="PF02384"/>
    </source>
</evidence>
<dbReference type="PANTHER" id="PTHR42998:SF1">
    <property type="entry name" value="TYPE I RESTRICTION ENZYME HINDI METHYLASE SUBUNIT"/>
    <property type="match status" value="1"/>
</dbReference>
<evidence type="ECO:0000313" key="4">
    <source>
        <dbReference type="Proteomes" id="UP000627984"/>
    </source>
</evidence>
<comment type="caution">
    <text evidence="3">The sequence shown here is derived from an EMBL/GenBank/DDBJ whole genome shotgun (WGS) entry which is preliminary data.</text>
</comment>
<dbReference type="Pfam" id="PF02384">
    <property type="entry name" value="N6_Mtase"/>
    <property type="match status" value="1"/>
</dbReference>
<evidence type="ECO:0000256" key="1">
    <source>
        <dbReference type="SAM" id="MobiDB-lite"/>
    </source>
</evidence>
<feature type="compositionally biased region" description="Low complexity" evidence="1">
    <location>
        <begin position="96"/>
        <end position="105"/>
    </location>
</feature>
<sequence>MPDGHLSRSDIARLAEVRRPAVTNWARRHQDFPKAVNLGGEELFEIRAITAWLDERTIPSNARVAGERAGSTYGERFRRNLAASAGEGSPGPSPGTPESVSSTGSNTTDSLWEDLLRLRGPVDVLRYRNLVLGLVYLRSRNADGWAAARRGAIKGIEQAVPALEDRSPEVHIALRDLRANDRTARQLADIAAIVDRFAGELGEAEAFHVLLGRFATLEGRRGGEFHTPESVVRALVRFSAPDIAREVYDPACGTAELLTAAAIHARGTNDRTSFQVHGTALNAESLALARMNLQLHSADAELRIQPAHALCGATHPHGPFTWIITNPPFNMGGWCPDGPQDHGTWLYGPPPAHRADFAWLQHVAGLLASGGRAAVLMALNTAFSQNPRENVIRSRMVEDGCVEGVIVLPPRLFHSTDVAVGIWLLAPPGTRRNEALLIDASGMGRTVGRTRRELTDADIEAVAGTVDGWRRGEGTGDRLGSAAAVPLETIRRHGYNLNPRKYTGTATGASGGGRTVEALRWELERLDRLAAVVDVRIEREMRNLGCPGR</sequence>
<protein>
    <submittedName>
        <fullName evidence="3">DNA methyltransferase</fullName>
    </submittedName>
</protein>
<feature type="domain" description="DNA methylase adenine-specific" evidence="2">
    <location>
        <begin position="205"/>
        <end position="506"/>
    </location>
</feature>
<proteinExistence type="predicted"/>
<dbReference type="PANTHER" id="PTHR42998">
    <property type="entry name" value="TYPE I RESTRICTION ENZYME HINDVIIP M PROTEIN-RELATED"/>
    <property type="match status" value="1"/>
</dbReference>
<feature type="region of interest" description="Disordered" evidence="1">
    <location>
        <begin position="83"/>
        <end position="106"/>
    </location>
</feature>
<dbReference type="InterPro" id="IPR029063">
    <property type="entry name" value="SAM-dependent_MTases_sf"/>
</dbReference>
<dbReference type="GO" id="GO:0032259">
    <property type="term" value="P:methylation"/>
    <property type="evidence" value="ECO:0007669"/>
    <property type="project" value="UniProtKB-KW"/>
</dbReference>
<dbReference type="PRINTS" id="PR00507">
    <property type="entry name" value="N12N6MTFRASE"/>
</dbReference>
<dbReference type="EMBL" id="BMQD01000014">
    <property type="protein sequence ID" value="GGK80509.1"/>
    <property type="molecule type" value="Genomic_DNA"/>
</dbReference>
<keyword evidence="3" id="KW-0489">Methyltransferase</keyword>
<evidence type="ECO:0000313" key="3">
    <source>
        <dbReference type="EMBL" id="GGK80509.1"/>
    </source>
</evidence>
<organism evidence="3 4">
    <name type="scientific">Planomonospora parontospora</name>
    <dbReference type="NCBI Taxonomy" id="58119"/>
    <lineage>
        <taxon>Bacteria</taxon>
        <taxon>Bacillati</taxon>
        <taxon>Actinomycetota</taxon>
        <taxon>Actinomycetes</taxon>
        <taxon>Streptosporangiales</taxon>
        <taxon>Streptosporangiaceae</taxon>
        <taxon>Planomonospora</taxon>
    </lineage>
</organism>
<dbReference type="AlphaFoldDB" id="A0AA37BJJ4"/>
<name>A0AA37BJJ4_9ACTN</name>
<dbReference type="Proteomes" id="UP000627984">
    <property type="component" value="Unassembled WGS sequence"/>
</dbReference>